<dbReference type="AlphaFoldDB" id="A0AA35JQC4"/>
<sequence length="78" mass="8622">MISTKTCWLLLMTGHIDPTKLDISMLNTMSPNILAGLVPVEQQPLLRSKLAATLAELTMPVITGTSSTSYFLFRVGRW</sequence>
<accession>A0AA35JQC4</accession>
<keyword evidence="2" id="KW-1185">Reference proteome</keyword>
<dbReference type="Proteomes" id="UP001178461">
    <property type="component" value="Chromosome 1"/>
</dbReference>
<name>A0AA35JQC4_9SAUR</name>
<evidence type="ECO:0000313" key="2">
    <source>
        <dbReference type="Proteomes" id="UP001178461"/>
    </source>
</evidence>
<gene>
    <name evidence="1" type="ORF">PODLI_1B022901</name>
</gene>
<proteinExistence type="predicted"/>
<organism evidence="1 2">
    <name type="scientific">Podarcis lilfordi</name>
    <name type="common">Lilford's wall lizard</name>
    <dbReference type="NCBI Taxonomy" id="74358"/>
    <lineage>
        <taxon>Eukaryota</taxon>
        <taxon>Metazoa</taxon>
        <taxon>Chordata</taxon>
        <taxon>Craniata</taxon>
        <taxon>Vertebrata</taxon>
        <taxon>Euteleostomi</taxon>
        <taxon>Lepidosauria</taxon>
        <taxon>Squamata</taxon>
        <taxon>Bifurcata</taxon>
        <taxon>Unidentata</taxon>
        <taxon>Episquamata</taxon>
        <taxon>Laterata</taxon>
        <taxon>Lacertibaenia</taxon>
        <taxon>Lacertidae</taxon>
        <taxon>Podarcis</taxon>
    </lineage>
</organism>
<protein>
    <submittedName>
        <fullName evidence="1">Uncharacterized protein</fullName>
    </submittedName>
</protein>
<evidence type="ECO:0000313" key="1">
    <source>
        <dbReference type="EMBL" id="CAI5763182.1"/>
    </source>
</evidence>
<reference evidence="1" key="1">
    <citation type="submission" date="2022-12" db="EMBL/GenBank/DDBJ databases">
        <authorList>
            <person name="Alioto T."/>
            <person name="Alioto T."/>
            <person name="Gomez Garrido J."/>
        </authorList>
    </citation>
    <scope>NUCLEOTIDE SEQUENCE</scope>
</reference>
<dbReference type="EMBL" id="OX395126">
    <property type="protein sequence ID" value="CAI5763182.1"/>
    <property type="molecule type" value="Genomic_DNA"/>
</dbReference>